<dbReference type="Proteomes" id="UP000230390">
    <property type="component" value="Unassembled WGS sequence"/>
</dbReference>
<name>A0A2G8TAK0_9BURK</name>
<evidence type="ECO:0000313" key="3">
    <source>
        <dbReference type="Proteomes" id="UP000230390"/>
    </source>
</evidence>
<dbReference type="AlphaFoldDB" id="A0A2G8TAK0"/>
<reference evidence="2 3" key="1">
    <citation type="submission" date="2017-10" db="EMBL/GenBank/DDBJ databases">
        <title>Massilia psychrophilum sp. nov., a novel purple-pigmented bacterium isolated from Tianshan glacier, Xinjiang Municipality, China.</title>
        <authorList>
            <person name="Wang H."/>
        </authorList>
    </citation>
    <scope>NUCLEOTIDE SEQUENCE [LARGE SCALE GENOMIC DNA]</scope>
    <source>
        <strain evidence="2 3">JCM 30074</strain>
    </source>
</reference>
<comment type="caution">
    <text evidence="2">The sequence shown here is derived from an EMBL/GenBank/DDBJ whole genome shotgun (WGS) entry which is preliminary data.</text>
</comment>
<evidence type="ECO:0000256" key="1">
    <source>
        <dbReference type="SAM" id="MobiDB-lite"/>
    </source>
</evidence>
<accession>A0A2G8TAK0</accession>
<keyword evidence="3" id="KW-1185">Reference proteome</keyword>
<gene>
    <name evidence="2" type="ORF">CR105_21105</name>
</gene>
<dbReference type="EMBL" id="PDOC01000017">
    <property type="protein sequence ID" value="PIL43061.1"/>
    <property type="molecule type" value="Genomic_DNA"/>
</dbReference>
<organism evidence="2 3">
    <name type="scientific">Massilia eurypsychrophila</name>
    <dbReference type="NCBI Taxonomy" id="1485217"/>
    <lineage>
        <taxon>Bacteria</taxon>
        <taxon>Pseudomonadati</taxon>
        <taxon>Pseudomonadota</taxon>
        <taxon>Betaproteobacteria</taxon>
        <taxon>Burkholderiales</taxon>
        <taxon>Oxalobacteraceae</taxon>
        <taxon>Telluria group</taxon>
        <taxon>Massilia</taxon>
    </lineage>
</organism>
<feature type="region of interest" description="Disordered" evidence="1">
    <location>
        <begin position="1"/>
        <end position="38"/>
    </location>
</feature>
<proteinExistence type="predicted"/>
<evidence type="ECO:0000313" key="2">
    <source>
        <dbReference type="EMBL" id="PIL43061.1"/>
    </source>
</evidence>
<feature type="compositionally biased region" description="Pro residues" evidence="1">
    <location>
        <begin position="20"/>
        <end position="38"/>
    </location>
</feature>
<sequence>MLASCGGGGGGGGGASTAPAPVPAPAPTPTPNPLPEVPPVRPAPAGCVVHIVADTAVQLGKTAGASVLACTGMLSEVTWTSVGGVAVNLLAARSTTVAFEAPTVGTVELRADVRFVDGRTASATTGIQMTDATAGSSLTLRADHSVRPDFNTSVRAWPTLAAGETVASIVWTQVAGPTVTMDTTNNRLLTFKSPKVAVDTVLKFRAVMTTSSGRQDFDDVLIGVEPEPALPDGYLFDETARVHPYRPVGVYAAALTRCAYNNGLYFQDSGRNNLCSSATLPLLQTEAGFGAVPSVAQIMGRVLTSHDFLGANFEQFLLTQDPHGDFRRLLGGVTAIVLGSHVRPSFYWSVSGAIYLDANNLWLTPEQRDVVTEVPDYRSTFDDELNFTSFGRQVRNNAYARRSFPASSRITRTNEELVLEIGRLLYHELGHASDFFSPSDRNLDPAQSIWANVSGRVGARTLVSDMLAAQFPLASAEMKGLGQVMYQGATATAEQKAYGPADVGRFFGADRASDDYAYSIFEDSNSREDLSMLFEEFMMSYRHGVRYDVAYTNAVKDGMSPGQVLVGWGQRGRIGEAAIKPRIKLVLQRIAPWIDLAAVDALPAPILMRTGVSWDDNLMLTSGATAAQPSGLRAGSAAASPRDLREDMKVMRAAH</sequence>
<feature type="compositionally biased region" description="Gly residues" evidence="1">
    <location>
        <begin position="1"/>
        <end position="15"/>
    </location>
</feature>
<protein>
    <submittedName>
        <fullName evidence="2">Uncharacterized protein</fullName>
    </submittedName>
</protein>